<comment type="caution">
    <text evidence="1">The sequence shown here is derived from an EMBL/GenBank/DDBJ whole genome shotgun (WGS) entry which is preliminary data.</text>
</comment>
<dbReference type="EMBL" id="JAEUBG010004437">
    <property type="protein sequence ID" value="KAH3681379.1"/>
    <property type="molecule type" value="Genomic_DNA"/>
</dbReference>
<organism evidence="1 2">
    <name type="scientific">Wickerhamomyces pijperi</name>
    <name type="common">Yeast</name>
    <name type="synonym">Pichia pijperi</name>
    <dbReference type="NCBI Taxonomy" id="599730"/>
    <lineage>
        <taxon>Eukaryota</taxon>
        <taxon>Fungi</taxon>
        <taxon>Dikarya</taxon>
        <taxon>Ascomycota</taxon>
        <taxon>Saccharomycotina</taxon>
        <taxon>Saccharomycetes</taxon>
        <taxon>Phaffomycetales</taxon>
        <taxon>Wickerhamomycetaceae</taxon>
        <taxon>Wickerhamomyces</taxon>
    </lineage>
</organism>
<reference evidence="1" key="1">
    <citation type="journal article" date="2021" name="Open Biol.">
        <title>Shared evolutionary footprints suggest mitochondrial oxidative damage underlies multiple complex I losses in fungi.</title>
        <authorList>
            <person name="Schikora-Tamarit M.A."/>
            <person name="Marcet-Houben M."/>
            <person name="Nosek J."/>
            <person name="Gabaldon T."/>
        </authorList>
    </citation>
    <scope>NUCLEOTIDE SEQUENCE</scope>
    <source>
        <strain evidence="1">CBS2887</strain>
    </source>
</reference>
<keyword evidence="2" id="KW-1185">Reference proteome</keyword>
<reference evidence="1" key="2">
    <citation type="submission" date="2021-01" db="EMBL/GenBank/DDBJ databases">
        <authorList>
            <person name="Schikora-Tamarit M.A."/>
        </authorList>
    </citation>
    <scope>NUCLEOTIDE SEQUENCE</scope>
    <source>
        <strain evidence="1">CBS2887</strain>
    </source>
</reference>
<accession>A0A9P8TJR4</accession>
<dbReference type="Proteomes" id="UP000774326">
    <property type="component" value="Unassembled WGS sequence"/>
</dbReference>
<proteinExistence type="predicted"/>
<sequence>MSRFDLLNGFQNIRHTGLAQSLEKSITNSSKASNSFSPAFKVSIVCLLTCSEESLSSASSSSSSSLLESFSGSNEFNRFDSIVQESNTHDGILMAKDGLVTITEVQPPDLNVLIGGGSDDQLGIRGDINGQNRQLMAVKGDEELQSVKEENLDSVVQQRNSQSFSAGEASLELYEMEWYSNVLDAVEINRSNLDEVTWAHVTEEILYRDLIVE</sequence>
<protein>
    <submittedName>
        <fullName evidence="1">Uncharacterized protein</fullName>
    </submittedName>
</protein>
<name>A0A9P8TJR4_WICPI</name>
<evidence type="ECO:0000313" key="1">
    <source>
        <dbReference type="EMBL" id="KAH3681379.1"/>
    </source>
</evidence>
<dbReference type="AlphaFoldDB" id="A0A9P8TJR4"/>
<evidence type="ECO:0000313" key="2">
    <source>
        <dbReference type="Proteomes" id="UP000774326"/>
    </source>
</evidence>
<gene>
    <name evidence="1" type="ORF">WICPIJ_007648</name>
</gene>